<sequence>MDFAATITYGNGQPGIMRAKPLGSIT</sequence>
<comment type="caution">
    <text evidence="1">The sequence shown here is derived from an EMBL/GenBank/DDBJ whole genome shotgun (WGS) entry which is preliminary data.</text>
</comment>
<evidence type="ECO:0000313" key="2">
    <source>
        <dbReference type="Proteomes" id="UP000015530"/>
    </source>
</evidence>
<dbReference type="HOGENOM" id="CLU_3417247_0_0_1"/>
<evidence type="ECO:0000313" key="1">
    <source>
        <dbReference type="EMBL" id="EQB46260.1"/>
    </source>
</evidence>
<proteinExistence type="predicted"/>
<dbReference type="AlphaFoldDB" id="T0LD54"/>
<reference evidence="2" key="1">
    <citation type="journal article" date="2013" name="Mol. Plant Microbe Interact.">
        <title>Global aspects of pacC regulation of pathogenicity genes in Colletotrichum gloeosporioides as revealed by transcriptome analysis.</title>
        <authorList>
            <person name="Alkan N."/>
            <person name="Meng X."/>
            <person name="Friedlander G."/>
            <person name="Reuveni E."/>
            <person name="Sukno S."/>
            <person name="Sherman A."/>
            <person name="Thon M."/>
            <person name="Fluhr R."/>
            <person name="Prusky D."/>
        </authorList>
    </citation>
    <scope>NUCLEOTIDE SEQUENCE [LARGE SCALE GENOMIC DNA]</scope>
    <source>
        <strain evidence="2">Cg-14</strain>
    </source>
</reference>
<protein>
    <submittedName>
        <fullName evidence="1">Uncharacterized protein</fullName>
    </submittedName>
</protein>
<dbReference type="EMBL" id="AMYD01003480">
    <property type="protein sequence ID" value="EQB46260.1"/>
    <property type="molecule type" value="Genomic_DNA"/>
</dbReference>
<organism evidence="1 2">
    <name type="scientific">Colletotrichum gloeosporioides (strain Cg-14)</name>
    <name type="common">Anthracnose fungus</name>
    <name type="synonym">Glomerella cingulata</name>
    <dbReference type="NCBI Taxonomy" id="1237896"/>
    <lineage>
        <taxon>Eukaryota</taxon>
        <taxon>Fungi</taxon>
        <taxon>Dikarya</taxon>
        <taxon>Ascomycota</taxon>
        <taxon>Pezizomycotina</taxon>
        <taxon>Sordariomycetes</taxon>
        <taxon>Hypocreomycetidae</taxon>
        <taxon>Glomerellales</taxon>
        <taxon>Glomerellaceae</taxon>
        <taxon>Colletotrichum</taxon>
        <taxon>Colletotrichum gloeosporioides species complex</taxon>
    </lineage>
</organism>
<name>T0LD54_COLGC</name>
<accession>T0LD54</accession>
<dbReference type="Proteomes" id="UP000015530">
    <property type="component" value="Unassembled WGS sequence"/>
</dbReference>
<gene>
    <name evidence="1" type="ORF">CGLO_14704</name>
</gene>